<dbReference type="InterPro" id="IPR043502">
    <property type="entry name" value="DNA/RNA_pol_sf"/>
</dbReference>
<dbReference type="AlphaFoldDB" id="A0AAD8R1A1"/>
<dbReference type="SUPFAM" id="SSF56672">
    <property type="entry name" value="DNA/RNA polymerases"/>
    <property type="match status" value="1"/>
</dbReference>
<comment type="caution">
    <text evidence="3">The sequence shown here is derived from an EMBL/GenBank/DDBJ whole genome shotgun (WGS) entry which is preliminary data.</text>
</comment>
<dbReference type="Proteomes" id="UP001231189">
    <property type="component" value="Unassembled WGS sequence"/>
</dbReference>
<dbReference type="Pfam" id="PF00078">
    <property type="entry name" value="RVT_1"/>
    <property type="match status" value="1"/>
</dbReference>
<sequence length="716" mass="79804">MIPCHRSTPPRTHVGDNAAETDQGGQVVDQGAPAARRQMIPRQRRTKTVPTEPARKSARLTDTTTAITVLQHAHERVAAKNLEPAEEEAQAALALAVFRKEVEAARKVGTTVESSPAAAGATSVMELGGDDSLVEVPVLAATRANMGGKKLAKWETLFLLCSLVADTIIGSDHSPLILSSGEEFRKRSPRFFFEQGWLARPDFGDLVSAKWREQALDCEADGTSLDDEGWALRYHLEDQLTHLSKVEEEYWRQRSRVTWLTKGDANTAFFHAFVNGRCRKCAITRLTTDSGILVEPLELQEQIYEFYRALMGSTGEPPLLHLSSSFWHASGQVLGGENDSLMIAFSGEEIDAVLGSMKVDTAPGRDGFPVAFFKRFWHLVKPFIMDIANGFTLGRVDIARLNFGILSLTPKVSAAEDIKQFRSIALINVIFKFVAKSYATRLSPIAPWTIICSQSAFIKGLHIHEGVISLQEIIQESKSMKLRGVFLKLDFEKAYDRVNWPFLREILLGKGFEPAWVHRALSLVLGGQTAISINGEIGNYFRNGRGVRQGDPLSPVLFDYIVEDLASILDKARGAGHIAGMISHLIPRGSLICRSQFWKSIQKLKHLFRLGAKHRVFDSKATSFWRDWWQGSGPLCERFPTLFAVAADQDISVASARHGEAWHLPLRRALGHGDRVAWVNLMREVWKLVARRKDREAVECAIGRIRTLHSTIRDSE</sequence>
<dbReference type="EMBL" id="JAUUTY010000007">
    <property type="protein sequence ID" value="KAK1612923.1"/>
    <property type="molecule type" value="Genomic_DNA"/>
</dbReference>
<evidence type="ECO:0000256" key="1">
    <source>
        <dbReference type="SAM" id="MobiDB-lite"/>
    </source>
</evidence>
<feature type="region of interest" description="Disordered" evidence="1">
    <location>
        <begin position="1"/>
        <end position="56"/>
    </location>
</feature>
<accession>A0AAD8R1A1</accession>
<dbReference type="InterPro" id="IPR052343">
    <property type="entry name" value="Retrotransposon-Effector_Assoc"/>
</dbReference>
<name>A0AAD8R1A1_LOLMU</name>
<proteinExistence type="predicted"/>
<feature type="domain" description="Reverse transcriptase" evidence="2">
    <location>
        <begin position="418"/>
        <end position="571"/>
    </location>
</feature>
<dbReference type="CDD" id="cd01650">
    <property type="entry name" value="RT_nLTR_like"/>
    <property type="match status" value="1"/>
</dbReference>
<evidence type="ECO:0000259" key="2">
    <source>
        <dbReference type="Pfam" id="PF00078"/>
    </source>
</evidence>
<dbReference type="PANTHER" id="PTHR46890">
    <property type="entry name" value="NON-LTR RETROLELEMENT REVERSE TRANSCRIPTASE-LIKE PROTEIN-RELATED"/>
    <property type="match status" value="1"/>
</dbReference>
<gene>
    <name evidence="3" type="ORF">QYE76_036596</name>
</gene>
<evidence type="ECO:0000313" key="3">
    <source>
        <dbReference type="EMBL" id="KAK1612923.1"/>
    </source>
</evidence>
<reference evidence="3" key="1">
    <citation type="submission" date="2023-07" db="EMBL/GenBank/DDBJ databases">
        <title>A chromosome-level genome assembly of Lolium multiflorum.</title>
        <authorList>
            <person name="Chen Y."/>
            <person name="Copetti D."/>
            <person name="Kolliker R."/>
            <person name="Studer B."/>
        </authorList>
    </citation>
    <scope>NUCLEOTIDE SEQUENCE</scope>
    <source>
        <strain evidence="3">02402/16</strain>
        <tissue evidence="3">Leaf</tissue>
    </source>
</reference>
<protein>
    <recommendedName>
        <fullName evidence="2">Reverse transcriptase domain-containing protein</fullName>
    </recommendedName>
</protein>
<dbReference type="InterPro" id="IPR000477">
    <property type="entry name" value="RT_dom"/>
</dbReference>
<organism evidence="3 4">
    <name type="scientific">Lolium multiflorum</name>
    <name type="common">Italian ryegrass</name>
    <name type="synonym">Lolium perenne subsp. multiflorum</name>
    <dbReference type="NCBI Taxonomy" id="4521"/>
    <lineage>
        <taxon>Eukaryota</taxon>
        <taxon>Viridiplantae</taxon>
        <taxon>Streptophyta</taxon>
        <taxon>Embryophyta</taxon>
        <taxon>Tracheophyta</taxon>
        <taxon>Spermatophyta</taxon>
        <taxon>Magnoliopsida</taxon>
        <taxon>Liliopsida</taxon>
        <taxon>Poales</taxon>
        <taxon>Poaceae</taxon>
        <taxon>BOP clade</taxon>
        <taxon>Pooideae</taxon>
        <taxon>Poodae</taxon>
        <taxon>Poeae</taxon>
        <taxon>Poeae Chloroplast Group 2 (Poeae type)</taxon>
        <taxon>Loliodinae</taxon>
        <taxon>Loliinae</taxon>
        <taxon>Lolium</taxon>
    </lineage>
</organism>
<evidence type="ECO:0000313" key="4">
    <source>
        <dbReference type="Proteomes" id="UP001231189"/>
    </source>
</evidence>
<keyword evidence="4" id="KW-1185">Reference proteome</keyword>
<dbReference type="PANTHER" id="PTHR46890:SF48">
    <property type="entry name" value="RNA-DIRECTED DNA POLYMERASE"/>
    <property type="match status" value="1"/>
</dbReference>